<evidence type="ECO:0000313" key="2">
    <source>
        <dbReference type="EMBL" id="CAH9414953.1"/>
    </source>
</evidence>
<keyword evidence="3" id="KW-1185">Reference proteome</keyword>
<gene>
    <name evidence="2" type="ORF">SGL43_01965</name>
</gene>
<protein>
    <submittedName>
        <fullName evidence="2">Uncharacterized protein</fullName>
    </submittedName>
</protein>
<evidence type="ECO:0000313" key="3">
    <source>
        <dbReference type="Proteomes" id="UP001154015"/>
    </source>
</evidence>
<evidence type="ECO:0000256" key="1">
    <source>
        <dbReference type="SAM" id="MobiDB-lite"/>
    </source>
</evidence>
<reference evidence="2" key="1">
    <citation type="submission" date="2022-03" db="EMBL/GenBank/DDBJ databases">
        <authorList>
            <person name="Leyn A S."/>
        </authorList>
    </citation>
    <scope>NUCLEOTIDE SEQUENCE</scope>
    <source>
        <strain evidence="2">Streptomyces globisporus 4-3</strain>
    </source>
</reference>
<sequence length="45" mass="5080">MPGHLTWLTHRTFAIAEYLRRRHESSSTTFRTPSTRTTATGSATS</sequence>
<feature type="region of interest" description="Disordered" evidence="1">
    <location>
        <begin position="23"/>
        <end position="45"/>
    </location>
</feature>
<organism evidence="2 3">
    <name type="scientific">Streptomyces globisporus</name>
    <dbReference type="NCBI Taxonomy" id="1908"/>
    <lineage>
        <taxon>Bacteria</taxon>
        <taxon>Bacillati</taxon>
        <taxon>Actinomycetota</taxon>
        <taxon>Actinomycetes</taxon>
        <taxon>Kitasatosporales</taxon>
        <taxon>Streptomycetaceae</taxon>
        <taxon>Streptomyces</taxon>
    </lineage>
</organism>
<name>A0ABN8UZM9_STRGL</name>
<proteinExistence type="predicted"/>
<feature type="compositionally biased region" description="Low complexity" evidence="1">
    <location>
        <begin position="26"/>
        <end position="45"/>
    </location>
</feature>
<dbReference type="EMBL" id="CAKXYP010000005">
    <property type="protein sequence ID" value="CAH9414953.1"/>
    <property type="molecule type" value="Genomic_DNA"/>
</dbReference>
<dbReference type="Proteomes" id="UP001154015">
    <property type="component" value="Unassembled WGS sequence"/>
</dbReference>
<accession>A0ABN8UZM9</accession>
<comment type="caution">
    <text evidence="2">The sequence shown here is derived from an EMBL/GenBank/DDBJ whole genome shotgun (WGS) entry which is preliminary data.</text>
</comment>